<organism evidence="1">
    <name type="scientific">Panstrongylus lignarius</name>
    <dbReference type="NCBI Taxonomy" id="156445"/>
    <lineage>
        <taxon>Eukaryota</taxon>
        <taxon>Metazoa</taxon>
        <taxon>Ecdysozoa</taxon>
        <taxon>Arthropoda</taxon>
        <taxon>Hexapoda</taxon>
        <taxon>Insecta</taxon>
        <taxon>Pterygota</taxon>
        <taxon>Neoptera</taxon>
        <taxon>Paraneoptera</taxon>
        <taxon>Hemiptera</taxon>
        <taxon>Heteroptera</taxon>
        <taxon>Panheteroptera</taxon>
        <taxon>Cimicomorpha</taxon>
        <taxon>Reduviidae</taxon>
        <taxon>Triatominae</taxon>
        <taxon>Panstrongylus</taxon>
    </lineage>
</organism>
<sequence length="73" mass="8056">MLKAFYQVLCLFNTSTRAFNIEGLISFNVSANIVFVGISIFSESNLVAARVGISSFPKRYDDLYTSSWFCGAG</sequence>
<evidence type="ECO:0000313" key="1">
    <source>
        <dbReference type="EMBL" id="JAW15961.1"/>
    </source>
</evidence>
<proteinExistence type="predicted"/>
<reference evidence="1" key="1">
    <citation type="journal article" date="2018" name="PLoS Negl. Trop. Dis.">
        <title>An insight into the salivary gland and fat body transcriptome of Panstrongylus lignarius (Hemiptera: Heteroptera), the main vector of Chagas disease in Peru.</title>
        <authorList>
            <person name="Nevoa J.C."/>
            <person name="Mendes M.T."/>
            <person name="da Silva M.V."/>
            <person name="Soares S.C."/>
            <person name="Oliveira C.J.F."/>
            <person name="Ribeiro J.M.C."/>
        </authorList>
    </citation>
    <scope>NUCLEOTIDE SEQUENCE</scope>
</reference>
<name>A0A224Y5X3_9HEMI</name>
<dbReference type="EMBL" id="GFTR01000465">
    <property type="protein sequence ID" value="JAW15961.1"/>
    <property type="molecule type" value="Transcribed_RNA"/>
</dbReference>
<dbReference type="AlphaFoldDB" id="A0A224Y5X3"/>
<protein>
    <submittedName>
        <fullName evidence="1">Putative secreted protein</fullName>
    </submittedName>
</protein>
<accession>A0A224Y5X3</accession>